<evidence type="ECO:0000256" key="1">
    <source>
        <dbReference type="SAM" id="Coils"/>
    </source>
</evidence>
<reference evidence="2 3" key="2">
    <citation type="journal article" date="2016" name="Genome Announc.">
        <title>Draft Genome Sequence of the N2-Fixing Cyanobacterium Nostoc piscinale CENA21, Isolated from the Brazilian Amazon Floodplain.</title>
        <authorList>
            <person name="Leao T."/>
            <person name="Guimaraes P.I."/>
            <person name="de Melo A.G."/>
            <person name="Ramos R.T."/>
            <person name="Leao P.N."/>
            <person name="Silva A."/>
            <person name="Fiore M.F."/>
            <person name="Schneider M.P."/>
        </authorList>
    </citation>
    <scope>NUCLEOTIDE SEQUENCE [LARGE SCALE GENOMIC DNA]</scope>
    <source>
        <strain evidence="2 3">CENA21</strain>
    </source>
</reference>
<dbReference type="AlphaFoldDB" id="A0A0M4TX68"/>
<evidence type="ECO:0000313" key="2">
    <source>
        <dbReference type="EMBL" id="ALF55144.1"/>
    </source>
</evidence>
<dbReference type="KEGG" id="npz:ACX27_23685"/>
<dbReference type="STRING" id="224013.ACX27_23685"/>
<proteinExistence type="predicted"/>
<name>A0A0M4TX68_9NOSO</name>
<sequence>MGNDTEKLTKLHLQAFGLSNYTIKQLVKGLNTVSVQRGLKEYAAPALVASIEERLANPKIQTENRVKLQRVLTWLSGESNVIPVDFLKGLSPERRIEVLCTRLQELETEEKILTEETSRLLSQARKMVANK</sequence>
<gene>
    <name evidence="2" type="ORF">ACX27_23685</name>
</gene>
<keyword evidence="1" id="KW-0175">Coiled coil</keyword>
<dbReference type="Proteomes" id="UP000062645">
    <property type="component" value="Chromosome"/>
</dbReference>
<keyword evidence="3" id="KW-1185">Reference proteome</keyword>
<reference evidence="3" key="1">
    <citation type="submission" date="2015-07" db="EMBL/GenBank/DDBJ databases">
        <title>Genome Of Nitrogen-Fixing Cyanobacterium Nostoc piscinale CENA21 From Solimoes/Amazon River Floodplain Sediments And Comparative Genomics To Uncover Biosynthetic Natural Products Potential.</title>
        <authorList>
            <person name="Leao T.F."/>
            <person name="Leao P.N."/>
            <person name="Guimaraes P.I."/>
            <person name="de Melo A.G.C."/>
            <person name="Ramos R.T.J."/>
            <person name="Silva A."/>
            <person name="Fiore M.F."/>
            <person name="Schneider M.P.C."/>
        </authorList>
    </citation>
    <scope>NUCLEOTIDE SEQUENCE [LARGE SCALE GENOMIC DNA]</scope>
    <source>
        <strain evidence="3">CENA21</strain>
    </source>
</reference>
<dbReference type="RefSeq" id="WP_062296045.1">
    <property type="nucleotide sequence ID" value="NZ_CP012036.1"/>
</dbReference>
<organism evidence="2 3">
    <name type="scientific">Nostoc piscinale CENA21</name>
    <dbReference type="NCBI Taxonomy" id="224013"/>
    <lineage>
        <taxon>Bacteria</taxon>
        <taxon>Bacillati</taxon>
        <taxon>Cyanobacteriota</taxon>
        <taxon>Cyanophyceae</taxon>
        <taxon>Nostocales</taxon>
        <taxon>Nostocaceae</taxon>
        <taxon>Nostoc</taxon>
    </lineage>
</organism>
<feature type="coiled-coil region" evidence="1">
    <location>
        <begin position="96"/>
        <end position="123"/>
    </location>
</feature>
<accession>A0A0M4TX68</accession>
<protein>
    <submittedName>
        <fullName evidence="2">Uncharacterized protein</fullName>
    </submittedName>
</protein>
<evidence type="ECO:0000313" key="3">
    <source>
        <dbReference type="Proteomes" id="UP000062645"/>
    </source>
</evidence>
<dbReference type="EMBL" id="CP012036">
    <property type="protein sequence ID" value="ALF55144.1"/>
    <property type="molecule type" value="Genomic_DNA"/>
</dbReference>
<dbReference type="PATRIC" id="fig|224013.5.peg.5691"/>
<dbReference type="OrthoDB" id="487403at2"/>